<keyword evidence="1" id="KW-0812">Transmembrane</keyword>
<sequence>MKQLQDQHSVLSKVATLMIFIAGALATAIGTFEALNQPVLPLWSVSVAFLFLIAGCAFAGKRMAGVSAPWAYLVDLAVSVLIGFTCMAIQEHVANNMLGVRIWRFILVGVMFFVVSGYFYKRHPSAPQPVSEESTDQQ</sequence>
<keyword evidence="3" id="KW-1185">Reference proteome</keyword>
<evidence type="ECO:0000313" key="2">
    <source>
        <dbReference type="EMBL" id="MDR6939398.1"/>
    </source>
</evidence>
<feature type="transmembrane region" description="Helical" evidence="1">
    <location>
        <begin position="12"/>
        <end position="32"/>
    </location>
</feature>
<gene>
    <name evidence="2" type="ORF">J2S36_000941</name>
</gene>
<feature type="transmembrane region" description="Helical" evidence="1">
    <location>
        <begin position="70"/>
        <end position="90"/>
    </location>
</feature>
<proteinExistence type="predicted"/>
<dbReference type="EMBL" id="JAVDUJ010000001">
    <property type="protein sequence ID" value="MDR6939398.1"/>
    <property type="molecule type" value="Genomic_DNA"/>
</dbReference>
<keyword evidence="1" id="KW-0472">Membrane</keyword>
<dbReference type="Proteomes" id="UP001266099">
    <property type="component" value="Unassembled WGS sequence"/>
</dbReference>
<name>A0ABU1T1Z1_9ACTO</name>
<feature type="transmembrane region" description="Helical" evidence="1">
    <location>
        <begin position="102"/>
        <end position="120"/>
    </location>
</feature>
<evidence type="ECO:0000313" key="3">
    <source>
        <dbReference type="Proteomes" id="UP001266099"/>
    </source>
</evidence>
<evidence type="ECO:0000256" key="1">
    <source>
        <dbReference type="SAM" id="Phobius"/>
    </source>
</evidence>
<organism evidence="2 3">
    <name type="scientific">Arcanobacterium hippocoleae</name>
    <dbReference type="NCBI Taxonomy" id="149017"/>
    <lineage>
        <taxon>Bacteria</taxon>
        <taxon>Bacillati</taxon>
        <taxon>Actinomycetota</taxon>
        <taxon>Actinomycetes</taxon>
        <taxon>Actinomycetales</taxon>
        <taxon>Actinomycetaceae</taxon>
        <taxon>Arcanobacterium</taxon>
    </lineage>
</organism>
<reference evidence="2 3" key="1">
    <citation type="submission" date="2023-07" db="EMBL/GenBank/DDBJ databases">
        <title>Sequencing the genomes of 1000 actinobacteria strains.</title>
        <authorList>
            <person name="Klenk H.-P."/>
        </authorList>
    </citation>
    <scope>NUCLEOTIDE SEQUENCE [LARGE SCALE GENOMIC DNA]</scope>
    <source>
        <strain evidence="2 3">DSM 15539</strain>
    </source>
</reference>
<accession>A0ABU1T1Z1</accession>
<feature type="transmembrane region" description="Helical" evidence="1">
    <location>
        <begin position="38"/>
        <end position="58"/>
    </location>
</feature>
<comment type="caution">
    <text evidence="2">The sequence shown here is derived from an EMBL/GenBank/DDBJ whole genome shotgun (WGS) entry which is preliminary data.</text>
</comment>
<keyword evidence="1" id="KW-1133">Transmembrane helix</keyword>
<protein>
    <submittedName>
        <fullName evidence="2">FtsH-binding integral membrane protein</fullName>
    </submittedName>
</protein>
<dbReference type="RefSeq" id="WP_309956048.1">
    <property type="nucleotide sequence ID" value="NZ_JAVDUJ010000001.1"/>
</dbReference>